<evidence type="ECO:0000256" key="1">
    <source>
        <dbReference type="SAM" id="Phobius"/>
    </source>
</evidence>
<evidence type="ECO:0008006" key="4">
    <source>
        <dbReference type="Google" id="ProtNLM"/>
    </source>
</evidence>
<name>A0ABN6S4F3_9BACT</name>
<dbReference type="Proteomes" id="UP001317742">
    <property type="component" value="Chromosome"/>
</dbReference>
<reference evidence="2 3" key="1">
    <citation type="submission" date="2022-08" db="EMBL/GenBank/DDBJ databases">
        <title>Genome Sequence of the sulphate-reducing bacterium, Pseudodesulfovibrio sp. SYK.</title>
        <authorList>
            <person name="Kondo R."/>
            <person name="Kataoka T."/>
        </authorList>
    </citation>
    <scope>NUCLEOTIDE SEQUENCE [LARGE SCALE GENOMIC DNA]</scope>
    <source>
        <strain evidence="2 3">SYK</strain>
    </source>
</reference>
<sequence>MNIQETALSLTRQLTDLGQQLFPGMPEGVIRNAEAILLGTMAFVLLLLGLLLLRRPKKKNTSSKTNIPQKLQEKGTVVDIIAGPDDEKVSLRCVFTAVKSNKITCEIIERLEPLQTGKNRQLLCIFAPTKNQNDKVNSFATTLLKLGHSNRTANLMVLSTPTEYTMIPRRKHARKKVADQQFIRVKLWLEDPIFSDTSYQDATPHIGVNSFSSDSPEQSSNGVVNISNGGIGLSILDRLIPETCGPDSPVVINLFMFNFREKTFKPYWYAGTIRSLEESRPGFVRMGIEFTSTATPNSSTGRLNWTDR</sequence>
<keyword evidence="1" id="KW-0812">Transmembrane</keyword>
<dbReference type="EMBL" id="AP026709">
    <property type="protein sequence ID" value="BDQ36610.1"/>
    <property type="molecule type" value="Genomic_DNA"/>
</dbReference>
<keyword evidence="1" id="KW-1133">Transmembrane helix</keyword>
<dbReference type="RefSeq" id="WP_281762504.1">
    <property type="nucleotide sequence ID" value="NZ_AP026709.1"/>
</dbReference>
<organism evidence="2 3">
    <name type="scientific">Pseudodesulfovibrio nedwellii</name>
    <dbReference type="NCBI Taxonomy" id="2973072"/>
    <lineage>
        <taxon>Bacteria</taxon>
        <taxon>Pseudomonadati</taxon>
        <taxon>Thermodesulfobacteriota</taxon>
        <taxon>Desulfovibrionia</taxon>
        <taxon>Desulfovibrionales</taxon>
        <taxon>Desulfovibrionaceae</taxon>
    </lineage>
</organism>
<protein>
    <recommendedName>
        <fullName evidence="4">PilZ domain-containing protein</fullName>
    </recommendedName>
</protein>
<evidence type="ECO:0000313" key="2">
    <source>
        <dbReference type="EMBL" id="BDQ36610.1"/>
    </source>
</evidence>
<keyword evidence="1" id="KW-0472">Membrane</keyword>
<keyword evidence="3" id="KW-1185">Reference proteome</keyword>
<gene>
    <name evidence="2" type="ORF">SYK_09700</name>
</gene>
<feature type="transmembrane region" description="Helical" evidence="1">
    <location>
        <begin position="35"/>
        <end position="53"/>
    </location>
</feature>
<evidence type="ECO:0000313" key="3">
    <source>
        <dbReference type="Proteomes" id="UP001317742"/>
    </source>
</evidence>
<accession>A0ABN6S4F3</accession>
<proteinExistence type="predicted"/>